<dbReference type="RefSeq" id="WP_146513063.1">
    <property type="nucleotide sequence ID" value="NZ_SJPI01000001.1"/>
</dbReference>
<dbReference type="OrthoDB" id="269393at2"/>
<dbReference type="InterPro" id="IPR005182">
    <property type="entry name" value="YdbS-like_PH"/>
</dbReference>
<keyword evidence="2" id="KW-1133">Transmembrane helix</keyword>
<protein>
    <submittedName>
        <fullName evidence="4">Bacterial membrane flanked domain protein</fullName>
    </submittedName>
</protein>
<proteinExistence type="predicted"/>
<feature type="domain" description="YdbS-like PH" evidence="3">
    <location>
        <begin position="112"/>
        <end position="182"/>
    </location>
</feature>
<dbReference type="AlphaFoldDB" id="A0A5C5WRJ0"/>
<keyword evidence="5" id="KW-1185">Reference proteome</keyword>
<feature type="transmembrane region" description="Helical" evidence="2">
    <location>
        <begin position="87"/>
        <end position="107"/>
    </location>
</feature>
<dbReference type="PANTHER" id="PTHR37938">
    <property type="entry name" value="BLL0215 PROTEIN"/>
    <property type="match status" value="1"/>
</dbReference>
<keyword evidence="2" id="KW-0472">Membrane</keyword>
<evidence type="ECO:0000256" key="1">
    <source>
        <dbReference type="SAM" id="MobiDB-lite"/>
    </source>
</evidence>
<keyword evidence="2" id="KW-0812">Transmembrane</keyword>
<sequence>MSEPDGQPKPIDQADVTQAPPSRPTAGEKFQDSIAAKKQAELDHDEAEETVWTGGFSPKAMVGTWLAMALLSVLILVLAGLFEPFTWMMAIGAIVVLWAVGAIRYAARRLGYHYELTNQRFIHQSGILHRQTDRIEVIDIDDVSFNQGPIERMFDVGTINLTGSDRTHPSLTMLGIANVRNVSGLIDDIRRKERRRRSLHIESI</sequence>
<dbReference type="Pfam" id="PF03703">
    <property type="entry name" value="bPH_2"/>
    <property type="match status" value="1"/>
</dbReference>
<gene>
    <name evidence="4" type="ORF">Pla22_03670</name>
</gene>
<dbReference type="PANTHER" id="PTHR37938:SF1">
    <property type="entry name" value="BLL0215 PROTEIN"/>
    <property type="match status" value="1"/>
</dbReference>
<reference evidence="4 5" key="1">
    <citation type="submission" date="2019-02" db="EMBL/GenBank/DDBJ databases">
        <title>Deep-cultivation of Planctomycetes and their phenomic and genomic characterization uncovers novel biology.</title>
        <authorList>
            <person name="Wiegand S."/>
            <person name="Jogler M."/>
            <person name="Boedeker C."/>
            <person name="Pinto D."/>
            <person name="Vollmers J."/>
            <person name="Rivas-Marin E."/>
            <person name="Kohn T."/>
            <person name="Peeters S.H."/>
            <person name="Heuer A."/>
            <person name="Rast P."/>
            <person name="Oberbeckmann S."/>
            <person name="Bunk B."/>
            <person name="Jeske O."/>
            <person name="Meyerdierks A."/>
            <person name="Storesund J.E."/>
            <person name="Kallscheuer N."/>
            <person name="Luecker S."/>
            <person name="Lage O.M."/>
            <person name="Pohl T."/>
            <person name="Merkel B.J."/>
            <person name="Hornburger P."/>
            <person name="Mueller R.-W."/>
            <person name="Bruemmer F."/>
            <person name="Labrenz M."/>
            <person name="Spormann A.M."/>
            <person name="Op Den Camp H."/>
            <person name="Overmann J."/>
            <person name="Amann R."/>
            <person name="Jetten M.S.M."/>
            <person name="Mascher T."/>
            <person name="Medema M.H."/>
            <person name="Devos D.P."/>
            <person name="Kaster A.-K."/>
            <person name="Ovreas L."/>
            <person name="Rohde M."/>
            <person name="Galperin M.Y."/>
            <person name="Jogler C."/>
        </authorList>
    </citation>
    <scope>NUCLEOTIDE SEQUENCE [LARGE SCALE GENOMIC DNA]</scope>
    <source>
        <strain evidence="4 5">Pla22</strain>
    </source>
</reference>
<organism evidence="4 5">
    <name type="scientific">Rubripirellula amarantea</name>
    <dbReference type="NCBI Taxonomy" id="2527999"/>
    <lineage>
        <taxon>Bacteria</taxon>
        <taxon>Pseudomonadati</taxon>
        <taxon>Planctomycetota</taxon>
        <taxon>Planctomycetia</taxon>
        <taxon>Pirellulales</taxon>
        <taxon>Pirellulaceae</taxon>
        <taxon>Rubripirellula</taxon>
    </lineage>
</organism>
<accession>A0A5C5WRJ0</accession>
<evidence type="ECO:0000259" key="3">
    <source>
        <dbReference type="Pfam" id="PF03703"/>
    </source>
</evidence>
<evidence type="ECO:0000313" key="4">
    <source>
        <dbReference type="EMBL" id="TWT52741.1"/>
    </source>
</evidence>
<evidence type="ECO:0000313" key="5">
    <source>
        <dbReference type="Proteomes" id="UP000316598"/>
    </source>
</evidence>
<comment type="caution">
    <text evidence="4">The sequence shown here is derived from an EMBL/GenBank/DDBJ whole genome shotgun (WGS) entry which is preliminary data.</text>
</comment>
<dbReference type="EMBL" id="SJPI01000001">
    <property type="protein sequence ID" value="TWT52741.1"/>
    <property type="molecule type" value="Genomic_DNA"/>
</dbReference>
<evidence type="ECO:0000256" key="2">
    <source>
        <dbReference type="SAM" id="Phobius"/>
    </source>
</evidence>
<feature type="region of interest" description="Disordered" evidence="1">
    <location>
        <begin position="1"/>
        <end position="31"/>
    </location>
</feature>
<feature type="transmembrane region" description="Helical" evidence="2">
    <location>
        <begin position="62"/>
        <end position="81"/>
    </location>
</feature>
<dbReference type="Proteomes" id="UP000316598">
    <property type="component" value="Unassembled WGS sequence"/>
</dbReference>
<name>A0A5C5WRJ0_9BACT</name>